<organism evidence="1 2">
    <name type="scientific">Candidatus Syntrophocurvum alkaliphilum</name>
    <dbReference type="NCBI Taxonomy" id="2293317"/>
    <lineage>
        <taxon>Bacteria</taxon>
        <taxon>Bacillati</taxon>
        <taxon>Bacillota</taxon>
        <taxon>Clostridia</taxon>
        <taxon>Eubacteriales</taxon>
        <taxon>Syntrophomonadaceae</taxon>
        <taxon>Candidatus Syntrophocurvum</taxon>
    </lineage>
</organism>
<dbReference type="KEGG" id="salq:SYNTR_1283"/>
<dbReference type="OrthoDB" id="9779501at2"/>
<dbReference type="EMBL" id="CP046457">
    <property type="protein sequence ID" value="QGT99876.1"/>
    <property type="molecule type" value="Genomic_DNA"/>
</dbReference>
<reference evidence="2" key="1">
    <citation type="journal article" date="2019" name="Microbiology">
        <title>Complete Genome Sequence of an Uncultured Bacterium of the Candidate Phylum Bipolaricaulota.</title>
        <authorList>
            <person name="Kadnikov V.V."/>
            <person name="Mardanov A.V."/>
            <person name="Beletsky A.V."/>
            <person name="Frank Y.A."/>
            <person name="Karnachuk O.V."/>
            <person name="Ravin N.V."/>
        </authorList>
    </citation>
    <scope>NUCLEOTIDE SEQUENCE [LARGE SCALE GENOMIC DNA]</scope>
</reference>
<evidence type="ECO:0000313" key="2">
    <source>
        <dbReference type="Proteomes" id="UP000426444"/>
    </source>
</evidence>
<evidence type="ECO:0000313" key="1">
    <source>
        <dbReference type="EMBL" id="QGT99876.1"/>
    </source>
</evidence>
<dbReference type="AlphaFoldDB" id="A0A6I6DFE6"/>
<accession>A0A6I6DFE6</accession>
<dbReference type="InterPro" id="IPR027417">
    <property type="entry name" value="P-loop_NTPase"/>
</dbReference>
<protein>
    <recommendedName>
        <fullName evidence="3">CobQ/CobB/MinD/ParA nucleotide binding domain-containing protein</fullName>
    </recommendedName>
</protein>
<gene>
    <name evidence="1" type="ORF">SYNTR_1283</name>
</gene>
<evidence type="ECO:0008006" key="3">
    <source>
        <dbReference type="Google" id="ProtNLM"/>
    </source>
</evidence>
<dbReference type="Proteomes" id="UP000426444">
    <property type="component" value="Chromosome"/>
</dbReference>
<dbReference type="SUPFAM" id="SSF52540">
    <property type="entry name" value="P-loop containing nucleoside triphosphate hydrolases"/>
    <property type="match status" value="1"/>
</dbReference>
<keyword evidence="2" id="KW-1185">Reference proteome</keyword>
<name>A0A6I6DFE6_9FIRM</name>
<dbReference type="RefSeq" id="WP_156203725.1">
    <property type="nucleotide sequence ID" value="NZ_CP046457.1"/>
</dbReference>
<sequence>MEKTVKDNLDYTSNIDIFAGGFGSGKSEIALNYAVDKAKYSKDLVLSDLDLVNPYFVSRDLKIMLEENGITLSAPRGEFTFGDVPHIPSEIISILNQDRNIIIDVAGDEVGSLILGYLNKYIKARPYNFYLVLNPYRPFAQDAESIIELKETLENASKLKFTGIISNPNLVEETNLETIINGHKKVEEFAKILELPVNFITVGKQFYNDVVKYYGSVVKEIKLYLRPNIL</sequence>
<proteinExistence type="predicted"/>